<dbReference type="EMBL" id="CAJNOH010001788">
    <property type="protein sequence ID" value="CAF1250532.1"/>
    <property type="molecule type" value="Genomic_DNA"/>
</dbReference>
<protein>
    <submittedName>
        <fullName evidence="2">Uncharacterized protein</fullName>
    </submittedName>
</protein>
<dbReference type="AlphaFoldDB" id="A0A815A358"/>
<reference evidence="2" key="1">
    <citation type="submission" date="2021-02" db="EMBL/GenBank/DDBJ databases">
        <authorList>
            <person name="Nowell W R."/>
        </authorList>
    </citation>
    <scope>NUCLEOTIDE SEQUENCE</scope>
</reference>
<proteinExistence type="predicted"/>
<dbReference type="Proteomes" id="UP000663870">
    <property type="component" value="Unassembled WGS sequence"/>
</dbReference>
<accession>A0A815A358</accession>
<sequence length="79" mass="8481">MILIAGAVAVAIAIAIAVAVAVVIVIIIVVCCCFGGGFALWKRNKNSRTPGRFSYFCCPPDRTKIDLIPSDEEKLRDCP</sequence>
<evidence type="ECO:0000313" key="5">
    <source>
        <dbReference type="Proteomes" id="UP000663870"/>
    </source>
</evidence>
<evidence type="ECO:0000313" key="2">
    <source>
        <dbReference type="EMBL" id="CAF1250532.1"/>
    </source>
</evidence>
<dbReference type="Proteomes" id="UP000663854">
    <property type="component" value="Unassembled WGS sequence"/>
</dbReference>
<keyword evidence="5" id="KW-1185">Reference proteome</keyword>
<evidence type="ECO:0000313" key="3">
    <source>
        <dbReference type="EMBL" id="CAF1531962.1"/>
    </source>
</evidence>
<feature type="transmembrane region" description="Helical" evidence="1">
    <location>
        <begin position="6"/>
        <end position="39"/>
    </location>
</feature>
<keyword evidence="1" id="KW-0472">Membrane</keyword>
<evidence type="ECO:0000256" key="1">
    <source>
        <dbReference type="SAM" id="Phobius"/>
    </source>
</evidence>
<gene>
    <name evidence="3" type="ORF">JXQ802_LOCUS42305</name>
    <name evidence="2" type="ORF">PYM288_LOCUS27358</name>
</gene>
<name>A0A815A358_9BILA</name>
<comment type="caution">
    <text evidence="2">The sequence shown here is derived from an EMBL/GenBank/DDBJ whole genome shotgun (WGS) entry which is preliminary data.</text>
</comment>
<organism evidence="2 4">
    <name type="scientific">Rotaria sordida</name>
    <dbReference type="NCBI Taxonomy" id="392033"/>
    <lineage>
        <taxon>Eukaryota</taxon>
        <taxon>Metazoa</taxon>
        <taxon>Spiralia</taxon>
        <taxon>Gnathifera</taxon>
        <taxon>Rotifera</taxon>
        <taxon>Eurotatoria</taxon>
        <taxon>Bdelloidea</taxon>
        <taxon>Philodinida</taxon>
        <taxon>Philodinidae</taxon>
        <taxon>Rotaria</taxon>
    </lineage>
</organism>
<keyword evidence="1" id="KW-0812">Transmembrane</keyword>
<evidence type="ECO:0000313" key="4">
    <source>
        <dbReference type="Proteomes" id="UP000663854"/>
    </source>
</evidence>
<keyword evidence="1" id="KW-1133">Transmembrane helix</keyword>
<dbReference type="EMBL" id="CAJNOL010002831">
    <property type="protein sequence ID" value="CAF1531962.1"/>
    <property type="molecule type" value="Genomic_DNA"/>
</dbReference>